<reference evidence="9" key="1">
    <citation type="journal article" date="2019" name="Int. J. Syst. Evol. Microbiol.">
        <title>The Global Catalogue of Microorganisms (GCM) 10K type strain sequencing project: providing services to taxonomists for standard genome sequencing and annotation.</title>
        <authorList>
            <consortium name="The Broad Institute Genomics Platform"/>
            <consortium name="The Broad Institute Genome Sequencing Center for Infectious Disease"/>
            <person name="Wu L."/>
            <person name="Ma J."/>
        </authorList>
    </citation>
    <scope>NUCLEOTIDE SEQUENCE [LARGE SCALE GENOMIC DNA]</scope>
    <source>
        <strain evidence="9">CGMCC 1.16444</strain>
    </source>
</reference>
<feature type="domain" description="Major facilitator superfamily (MFS) profile" evidence="7">
    <location>
        <begin position="1"/>
        <end position="451"/>
    </location>
</feature>
<evidence type="ECO:0000256" key="2">
    <source>
        <dbReference type="ARBA" id="ARBA00022448"/>
    </source>
</evidence>
<feature type="transmembrane region" description="Helical" evidence="6">
    <location>
        <begin position="195"/>
        <end position="214"/>
    </location>
</feature>
<organism evidence="8 9">
    <name type="scientific">Flaviflagellibacter deserti</name>
    <dbReference type="NCBI Taxonomy" id="2267266"/>
    <lineage>
        <taxon>Bacteria</taxon>
        <taxon>Pseudomonadati</taxon>
        <taxon>Pseudomonadota</taxon>
        <taxon>Alphaproteobacteria</taxon>
        <taxon>Hyphomicrobiales</taxon>
        <taxon>Flaviflagellibacter</taxon>
    </lineage>
</organism>
<evidence type="ECO:0000256" key="1">
    <source>
        <dbReference type="ARBA" id="ARBA00004127"/>
    </source>
</evidence>
<dbReference type="PANTHER" id="PTHR23519">
    <property type="entry name" value="AUTOPHAGY-RELATED PROTEIN 22"/>
    <property type="match status" value="1"/>
</dbReference>
<keyword evidence="5 6" id="KW-0472">Membrane</keyword>
<evidence type="ECO:0000259" key="7">
    <source>
        <dbReference type="PROSITE" id="PS50850"/>
    </source>
</evidence>
<dbReference type="Proteomes" id="UP001595796">
    <property type="component" value="Unassembled WGS sequence"/>
</dbReference>
<feature type="transmembrane region" description="Helical" evidence="6">
    <location>
        <begin position="395"/>
        <end position="414"/>
    </location>
</feature>
<feature type="transmembrane region" description="Helical" evidence="6">
    <location>
        <begin position="147"/>
        <end position="167"/>
    </location>
</feature>
<dbReference type="InterPro" id="IPR050495">
    <property type="entry name" value="ATG22/LtaA_families"/>
</dbReference>
<evidence type="ECO:0000256" key="6">
    <source>
        <dbReference type="SAM" id="Phobius"/>
    </source>
</evidence>
<evidence type="ECO:0000313" key="9">
    <source>
        <dbReference type="Proteomes" id="UP001595796"/>
    </source>
</evidence>
<dbReference type="RefSeq" id="WP_114957793.1">
    <property type="nucleotide sequence ID" value="NZ_JBHSJF010000008.1"/>
</dbReference>
<evidence type="ECO:0000313" key="8">
    <source>
        <dbReference type="EMBL" id="MFC5069894.1"/>
    </source>
</evidence>
<feature type="transmembrane region" description="Helical" evidence="6">
    <location>
        <begin position="12"/>
        <end position="35"/>
    </location>
</feature>
<dbReference type="InterPro" id="IPR036259">
    <property type="entry name" value="MFS_trans_sf"/>
</dbReference>
<sequence length="453" mass="47262">MRAGRAGILGWILFDFAAQPVFTLITTFIFAPFFASRVAANAVEGQALWGWATAVAGLIIAVLSPVLGAVADAAGHRKPWIFIFSVLLFVGAFTLWWAEPGMPYAVPLAMFAFALTTIGAEFATVFTNAMMPSLVPQQELGRLSGTGWAMGYVGGLLSLVLMLALIVGSPETGRTLAGLMPLFGLDPQTGEGDRASGPLSALWYLIFVLPLFLFTPDLPKGLPISTAVHAGLANLRATILAVREHRNTLIYLIAHMIYADGLVGLFAFGGIYASGIFGWATTEIGAFGILLTITGAIGAFTGGRLDDRFGPRPVVLCSLAVLMVASLGILSTTSSSVLFGIPVAPPVAGDGLFASAAERFYLFCGVLIGMVAGPLQAASRTLLVRVSPPDNITQFFGLYALAGRVTSFLCPALVGTVTALAASQRAGVSVIMLFFAVGALVLTAVKVPGAKRA</sequence>
<evidence type="ECO:0000256" key="4">
    <source>
        <dbReference type="ARBA" id="ARBA00022989"/>
    </source>
</evidence>
<feature type="transmembrane region" description="Helical" evidence="6">
    <location>
        <begin position="284"/>
        <end position="302"/>
    </location>
</feature>
<dbReference type="PROSITE" id="PS50850">
    <property type="entry name" value="MFS"/>
    <property type="match status" value="1"/>
</dbReference>
<name>A0ABV9Z5Q2_9HYPH</name>
<keyword evidence="3 6" id="KW-0812">Transmembrane</keyword>
<proteinExistence type="predicted"/>
<comment type="caution">
    <text evidence="8">The sequence shown here is derived from an EMBL/GenBank/DDBJ whole genome shotgun (WGS) entry which is preliminary data.</text>
</comment>
<evidence type="ECO:0000256" key="3">
    <source>
        <dbReference type="ARBA" id="ARBA00022692"/>
    </source>
</evidence>
<feature type="transmembrane region" description="Helical" evidence="6">
    <location>
        <begin position="104"/>
        <end position="126"/>
    </location>
</feature>
<dbReference type="SUPFAM" id="SSF103473">
    <property type="entry name" value="MFS general substrate transporter"/>
    <property type="match status" value="1"/>
</dbReference>
<dbReference type="InterPro" id="IPR024671">
    <property type="entry name" value="Atg22-like"/>
</dbReference>
<feature type="transmembrane region" description="Helical" evidence="6">
    <location>
        <begin position="426"/>
        <end position="445"/>
    </location>
</feature>
<feature type="transmembrane region" description="Helical" evidence="6">
    <location>
        <begin position="360"/>
        <end position="383"/>
    </location>
</feature>
<gene>
    <name evidence="8" type="ORF">ACFPFW_17905</name>
</gene>
<feature type="transmembrane region" description="Helical" evidence="6">
    <location>
        <begin position="314"/>
        <end position="340"/>
    </location>
</feature>
<feature type="transmembrane region" description="Helical" evidence="6">
    <location>
        <begin position="47"/>
        <end position="68"/>
    </location>
</feature>
<protein>
    <submittedName>
        <fullName evidence="8">MFS transporter</fullName>
    </submittedName>
</protein>
<accession>A0ABV9Z5Q2</accession>
<evidence type="ECO:0000256" key="5">
    <source>
        <dbReference type="ARBA" id="ARBA00023136"/>
    </source>
</evidence>
<feature type="transmembrane region" description="Helical" evidence="6">
    <location>
        <begin position="80"/>
        <end position="98"/>
    </location>
</feature>
<feature type="transmembrane region" description="Helical" evidence="6">
    <location>
        <begin position="249"/>
        <end position="272"/>
    </location>
</feature>
<keyword evidence="4 6" id="KW-1133">Transmembrane helix</keyword>
<dbReference type="Pfam" id="PF11700">
    <property type="entry name" value="ATG22"/>
    <property type="match status" value="1"/>
</dbReference>
<comment type="subcellular location">
    <subcellularLocation>
        <location evidence="1">Endomembrane system</location>
        <topology evidence="1">Multi-pass membrane protein</topology>
    </subcellularLocation>
</comment>
<dbReference type="InterPro" id="IPR020846">
    <property type="entry name" value="MFS_dom"/>
</dbReference>
<dbReference type="Gene3D" id="1.20.1250.20">
    <property type="entry name" value="MFS general substrate transporter like domains"/>
    <property type="match status" value="2"/>
</dbReference>
<dbReference type="PANTHER" id="PTHR23519:SF1">
    <property type="entry name" value="AUTOPHAGY-RELATED PROTEIN 22"/>
    <property type="match status" value="1"/>
</dbReference>
<keyword evidence="9" id="KW-1185">Reference proteome</keyword>
<keyword evidence="2" id="KW-0813">Transport</keyword>
<dbReference type="EMBL" id="JBHSJF010000008">
    <property type="protein sequence ID" value="MFC5069894.1"/>
    <property type="molecule type" value="Genomic_DNA"/>
</dbReference>